<evidence type="ECO:0000313" key="1">
    <source>
        <dbReference type="EMBL" id="KAF0254033.1"/>
    </source>
</evidence>
<proteinExistence type="predicted"/>
<protein>
    <submittedName>
        <fullName evidence="1">Uncharacterized protein</fullName>
    </submittedName>
</protein>
<dbReference type="Proteomes" id="UP000442695">
    <property type="component" value="Unassembled WGS sequence"/>
</dbReference>
<evidence type="ECO:0000313" key="2">
    <source>
        <dbReference type="Proteomes" id="UP000442695"/>
    </source>
</evidence>
<comment type="caution">
    <text evidence="1">The sequence shown here is derived from an EMBL/GenBank/DDBJ whole genome shotgun (WGS) entry which is preliminary data.</text>
</comment>
<accession>A0A7V8EFS1</accession>
<dbReference type="RefSeq" id="WP_156859160.1">
    <property type="nucleotide sequence ID" value="NZ_WOWR01000018.1"/>
</dbReference>
<gene>
    <name evidence="1" type="ORF">GN299_15300</name>
</gene>
<dbReference type="AlphaFoldDB" id="A0A7V8EFS1"/>
<reference evidence="1 2" key="1">
    <citation type="submission" date="2019-12" db="EMBL/GenBank/DDBJ databases">
        <authorList>
            <person name="Woiski C."/>
        </authorList>
    </citation>
    <scope>NUCLEOTIDE SEQUENCE [LARGE SCALE GENOMIC DNA]</scope>
    <source>
        <strain evidence="1 2">BOE100</strain>
    </source>
</reference>
<sequence>MYTFKHPLAPTVRYDCDLAISVASYATDHLHEYDVFVVELECSPHGIGIEVVDKETGAALGIATIH</sequence>
<dbReference type="EMBL" id="WOWR01000018">
    <property type="protein sequence ID" value="KAF0254033.1"/>
    <property type="molecule type" value="Genomic_DNA"/>
</dbReference>
<organism evidence="1 2">
    <name type="scientific">Pseudomonas putida</name>
    <name type="common">Arthrobacter siderocapsulatus</name>
    <dbReference type="NCBI Taxonomy" id="303"/>
    <lineage>
        <taxon>Bacteria</taxon>
        <taxon>Pseudomonadati</taxon>
        <taxon>Pseudomonadota</taxon>
        <taxon>Gammaproteobacteria</taxon>
        <taxon>Pseudomonadales</taxon>
        <taxon>Pseudomonadaceae</taxon>
        <taxon>Pseudomonas</taxon>
    </lineage>
</organism>
<name>A0A7V8EFS1_PSEPU</name>